<gene>
    <name evidence="6" type="ORF">CSW64_04610</name>
</gene>
<reference evidence="6 7" key="1">
    <citation type="submission" date="2017-10" db="EMBL/GenBank/DDBJ databases">
        <title>Genome sequence of Caulobacter mirabilis FWC38.</title>
        <authorList>
            <person name="Fiebig A."/>
            <person name="Crosson S."/>
        </authorList>
    </citation>
    <scope>NUCLEOTIDE SEQUENCE [LARGE SCALE GENOMIC DNA]</scope>
    <source>
        <strain evidence="6 7">FWC 38</strain>
    </source>
</reference>
<dbReference type="AlphaFoldDB" id="A0A2D2AUQ9"/>
<dbReference type="Proteomes" id="UP000228945">
    <property type="component" value="Chromosome"/>
</dbReference>
<dbReference type="InterPro" id="IPR014756">
    <property type="entry name" value="Ig_E-set"/>
</dbReference>
<dbReference type="InterPro" id="IPR007444">
    <property type="entry name" value="Glucan_biosyn_MdoG_C"/>
</dbReference>
<dbReference type="GO" id="GO:0051274">
    <property type="term" value="P:beta-glucan biosynthetic process"/>
    <property type="evidence" value="ECO:0007669"/>
    <property type="project" value="TreeGrafter"/>
</dbReference>
<dbReference type="SUPFAM" id="SSF74650">
    <property type="entry name" value="Galactose mutarotase-like"/>
    <property type="match status" value="1"/>
</dbReference>
<dbReference type="PANTHER" id="PTHR30504:SF2">
    <property type="entry name" value="GLUCANS BIOSYNTHESIS PROTEIN G"/>
    <property type="match status" value="1"/>
</dbReference>
<dbReference type="InterPro" id="IPR014438">
    <property type="entry name" value="Glucan_biosyn_MdoG/MdoD"/>
</dbReference>
<feature type="domain" description="Glucan biosynthesis periplasmic MdoG C-terminal" evidence="5">
    <location>
        <begin position="29"/>
        <end position="490"/>
    </location>
</feature>
<dbReference type="GO" id="GO:0030246">
    <property type="term" value="F:carbohydrate binding"/>
    <property type="evidence" value="ECO:0007669"/>
    <property type="project" value="InterPro"/>
</dbReference>
<dbReference type="InterPro" id="IPR011013">
    <property type="entry name" value="Gal_mutarotase_sf_dom"/>
</dbReference>
<dbReference type="PANTHER" id="PTHR30504">
    <property type="entry name" value="GLUCANS BIOSYNTHESIS PROTEIN"/>
    <property type="match status" value="1"/>
</dbReference>
<dbReference type="SUPFAM" id="SSF81296">
    <property type="entry name" value="E set domains"/>
    <property type="match status" value="1"/>
</dbReference>
<evidence type="ECO:0000256" key="4">
    <source>
        <dbReference type="ARBA" id="ARBA00022764"/>
    </source>
</evidence>
<accession>A0A2D2AUQ9</accession>
<evidence type="ECO:0000256" key="2">
    <source>
        <dbReference type="ARBA" id="ARBA00005001"/>
    </source>
</evidence>
<dbReference type="Gene3D" id="2.60.40.10">
    <property type="entry name" value="Immunoglobulins"/>
    <property type="match status" value="1"/>
</dbReference>
<dbReference type="GO" id="GO:0030288">
    <property type="term" value="C:outer membrane-bounded periplasmic space"/>
    <property type="evidence" value="ECO:0007669"/>
    <property type="project" value="TreeGrafter"/>
</dbReference>
<dbReference type="UniPathway" id="UPA00637"/>
<evidence type="ECO:0000256" key="3">
    <source>
        <dbReference type="ARBA" id="ARBA00009284"/>
    </source>
</evidence>
<dbReference type="GO" id="GO:0003824">
    <property type="term" value="F:catalytic activity"/>
    <property type="evidence" value="ECO:0007669"/>
    <property type="project" value="InterPro"/>
</dbReference>
<keyword evidence="4" id="KW-0574">Periplasm</keyword>
<sequence length="491" mass="53447">MQMTRRELLGAGVVAAMMAGGAAPGPARFNGDTVPKLARELARKPYVGPDKTLPPSLAALDYDGYRQIRFVESRALWRDLGLPFQAHFFHRGGLAKTRVEIFEVAGGRATPIGYTPEMFAFGQGTPAGLEGHPELGFAGFRLLNPINQPDKLDEVAAFIGASYFRGVARGGVYGLSARGLAIGAGDWPEEFPDFRAWWLERPEPGAASVILHGLLDSPSLTGAYRFVVTPGDVTTMDVWAVLFPRHDTPRVGFAPLTSMFLFDQETGAKYDDFRPAVHDSDGIAVTQADGTRTWRPLANPPATRPTLLGGSGSFGLIQRKTAFRDYEDLEARYDLRPSLWVEPMVAWPAGQARLVELHAKSEADDNTVAEWRAAAPLKAQQPVTVAYRLNWGRDVTDPAVARVMAWRSGAGDSAEWKRLVIDYGPVVGDPEGLIGAIDIPGGEVRHVVVQPNAVTGGVRLAFNFKPGQGDIRCALMRDGRPVSETWVYPWS</sequence>
<name>A0A2D2AUQ9_9CAUL</name>
<dbReference type="InterPro" id="IPR014718">
    <property type="entry name" value="GH-type_carb-bd"/>
</dbReference>
<dbReference type="EMBL" id="CP024201">
    <property type="protein sequence ID" value="ATQ41740.1"/>
    <property type="molecule type" value="Genomic_DNA"/>
</dbReference>
<dbReference type="Gene3D" id="2.70.98.10">
    <property type="match status" value="1"/>
</dbReference>
<evidence type="ECO:0000313" key="7">
    <source>
        <dbReference type="Proteomes" id="UP000228945"/>
    </source>
</evidence>
<keyword evidence="7" id="KW-1185">Reference proteome</keyword>
<dbReference type="PIRSF" id="PIRSF006281">
    <property type="entry name" value="MdoG"/>
    <property type="match status" value="1"/>
</dbReference>
<protein>
    <submittedName>
        <fullName evidence="6">Glucan biosynthesis protein D</fullName>
    </submittedName>
</protein>
<organism evidence="6 7">
    <name type="scientific">Caulobacter mirabilis</name>
    <dbReference type="NCBI Taxonomy" id="69666"/>
    <lineage>
        <taxon>Bacteria</taxon>
        <taxon>Pseudomonadati</taxon>
        <taxon>Pseudomonadota</taxon>
        <taxon>Alphaproteobacteria</taxon>
        <taxon>Caulobacterales</taxon>
        <taxon>Caulobacteraceae</taxon>
        <taxon>Caulobacter</taxon>
    </lineage>
</organism>
<dbReference type="KEGG" id="cmb:CSW64_04610"/>
<evidence type="ECO:0000313" key="6">
    <source>
        <dbReference type="EMBL" id="ATQ41740.1"/>
    </source>
</evidence>
<dbReference type="InterPro" id="IPR013783">
    <property type="entry name" value="Ig-like_fold"/>
</dbReference>
<dbReference type="Pfam" id="PF04349">
    <property type="entry name" value="MdoG"/>
    <property type="match status" value="1"/>
</dbReference>
<evidence type="ECO:0000256" key="1">
    <source>
        <dbReference type="ARBA" id="ARBA00004418"/>
    </source>
</evidence>
<evidence type="ECO:0000259" key="5">
    <source>
        <dbReference type="Pfam" id="PF04349"/>
    </source>
</evidence>
<proteinExistence type="inferred from homology"/>
<comment type="subcellular location">
    <subcellularLocation>
        <location evidence="1">Periplasm</location>
    </subcellularLocation>
</comment>
<comment type="similarity">
    <text evidence="3">Belongs to the OpgD/OpgG family.</text>
</comment>
<comment type="pathway">
    <text evidence="2">Glycan metabolism; osmoregulated periplasmic glucan (OPG) biosynthesis.</text>
</comment>